<name>A0A1G7RZ98_9RHOB</name>
<reference evidence="2 3" key="1">
    <citation type="submission" date="2016-10" db="EMBL/GenBank/DDBJ databases">
        <authorList>
            <person name="de Groot N.N."/>
        </authorList>
    </citation>
    <scope>NUCLEOTIDE SEQUENCE [LARGE SCALE GENOMIC DNA]</scope>
    <source>
        <strain evidence="2 3">DSM 27375</strain>
    </source>
</reference>
<keyword evidence="1" id="KW-1133">Transmembrane helix</keyword>
<feature type="transmembrane region" description="Helical" evidence="1">
    <location>
        <begin position="56"/>
        <end position="81"/>
    </location>
</feature>
<sequence>MRKITMYFRQLVKWYIRQYDRLPLIASPVGLFLTLYVQAMAFLLLDEVSRYLGWDISFVLILSFPVWGFSAAAFLITFFLANEWLLTSLRLGRITGCEHRPARAFIIKFFKLDLATDD</sequence>
<gene>
    <name evidence="2" type="ORF">SAMN04488117_11322</name>
</gene>
<evidence type="ECO:0000256" key="1">
    <source>
        <dbReference type="SAM" id="Phobius"/>
    </source>
</evidence>
<keyword evidence="1" id="KW-0472">Membrane</keyword>
<evidence type="ECO:0000313" key="2">
    <source>
        <dbReference type="EMBL" id="SDG16133.1"/>
    </source>
</evidence>
<protein>
    <submittedName>
        <fullName evidence="2">Uncharacterized protein</fullName>
    </submittedName>
</protein>
<evidence type="ECO:0000313" key="3">
    <source>
        <dbReference type="Proteomes" id="UP000182284"/>
    </source>
</evidence>
<dbReference type="EMBL" id="FNBL01000013">
    <property type="protein sequence ID" value="SDG16133.1"/>
    <property type="molecule type" value="Genomic_DNA"/>
</dbReference>
<dbReference type="AlphaFoldDB" id="A0A1G7RZ98"/>
<feature type="transmembrane region" description="Helical" evidence="1">
    <location>
        <begin position="21"/>
        <end position="44"/>
    </location>
</feature>
<organism evidence="2 3">
    <name type="scientific">Celeribacter baekdonensis</name>
    <dbReference type="NCBI Taxonomy" id="875171"/>
    <lineage>
        <taxon>Bacteria</taxon>
        <taxon>Pseudomonadati</taxon>
        <taxon>Pseudomonadota</taxon>
        <taxon>Alphaproteobacteria</taxon>
        <taxon>Rhodobacterales</taxon>
        <taxon>Roseobacteraceae</taxon>
        <taxon>Celeribacter</taxon>
    </lineage>
</organism>
<dbReference type="Proteomes" id="UP000182284">
    <property type="component" value="Unassembled WGS sequence"/>
</dbReference>
<proteinExistence type="predicted"/>
<accession>A0A1G7RZ98</accession>
<keyword evidence="1" id="KW-0812">Transmembrane</keyword>